<protein>
    <submittedName>
        <fullName evidence="1">Uncharacterized protein</fullName>
    </submittedName>
</protein>
<sequence>MARLKISEVEVRAARVLLGMKGHRPSGFNACVGGRLKGST</sequence>
<feature type="non-terminal residue" evidence="1">
    <location>
        <position position="40"/>
    </location>
</feature>
<gene>
    <name evidence="1" type="ORF">LCGC14_2266260</name>
</gene>
<comment type="caution">
    <text evidence="1">The sequence shown here is derived from an EMBL/GenBank/DDBJ whole genome shotgun (WGS) entry which is preliminary data.</text>
</comment>
<dbReference type="AlphaFoldDB" id="A0A0F9FAL8"/>
<name>A0A0F9FAL8_9ZZZZ</name>
<accession>A0A0F9FAL8</accession>
<proteinExistence type="predicted"/>
<reference evidence="1" key="1">
    <citation type="journal article" date="2015" name="Nature">
        <title>Complex archaea that bridge the gap between prokaryotes and eukaryotes.</title>
        <authorList>
            <person name="Spang A."/>
            <person name="Saw J.H."/>
            <person name="Jorgensen S.L."/>
            <person name="Zaremba-Niedzwiedzka K."/>
            <person name="Martijn J."/>
            <person name="Lind A.E."/>
            <person name="van Eijk R."/>
            <person name="Schleper C."/>
            <person name="Guy L."/>
            <person name="Ettema T.J."/>
        </authorList>
    </citation>
    <scope>NUCLEOTIDE SEQUENCE</scope>
</reference>
<evidence type="ECO:0000313" key="1">
    <source>
        <dbReference type="EMBL" id="KKL54350.1"/>
    </source>
</evidence>
<organism evidence="1">
    <name type="scientific">marine sediment metagenome</name>
    <dbReference type="NCBI Taxonomy" id="412755"/>
    <lineage>
        <taxon>unclassified sequences</taxon>
        <taxon>metagenomes</taxon>
        <taxon>ecological metagenomes</taxon>
    </lineage>
</organism>
<dbReference type="EMBL" id="LAZR01031230">
    <property type="protein sequence ID" value="KKL54350.1"/>
    <property type="molecule type" value="Genomic_DNA"/>
</dbReference>